<proteinExistence type="predicted"/>
<comment type="caution">
    <text evidence="1">The sequence shown here is derived from an EMBL/GenBank/DDBJ whole genome shotgun (WGS) entry which is preliminary data.</text>
</comment>
<dbReference type="Proteomes" id="UP000276133">
    <property type="component" value="Unassembled WGS sequence"/>
</dbReference>
<name>A0A3M7QWC9_BRAPC</name>
<organism evidence="1 2">
    <name type="scientific">Brachionus plicatilis</name>
    <name type="common">Marine rotifer</name>
    <name type="synonym">Brachionus muelleri</name>
    <dbReference type="NCBI Taxonomy" id="10195"/>
    <lineage>
        <taxon>Eukaryota</taxon>
        <taxon>Metazoa</taxon>
        <taxon>Spiralia</taxon>
        <taxon>Gnathifera</taxon>
        <taxon>Rotifera</taxon>
        <taxon>Eurotatoria</taxon>
        <taxon>Monogononta</taxon>
        <taxon>Pseudotrocha</taxon>
        <taxon>Ploima</taxon>
        <taxon>Brachionidae</taxon>
        <taxon>Brachionus</taxon>
    </lineage>
</organism>
<gene>
    <name evidence="1" type="ORF">BpHYR1_018757</name>
</gene>
<sequence>MESLILNSLRNALVYSQKAVLSFDNFYRRENRIASYLKNTKAHKRAVLMLVGKQALLFSLVSKKNLENFFATFQLSNISNWIVSQPDNYLLKTRPLERVSVPASLYQIGEVEGAFKLSKFLLVIEVLSAYPAQLTNRNKGLMLCIKSIDGF</sequence>
<evidence type="ECO:0000313" key="1">
    <source>
        <dbReference type="EMBL" id="RNA15519.1"/>
    </source>
</evidence>
<accession>A0A3M7QWC9</accession>
<reference evidence="1 2" key="1">
    <citation type="journal article" date="2018" name="Sci. Rep.">
        <title>Genomic signatures of local adaptation to the degree of environmental predictability in rotifers.</title>
        <authorList>
            <person name="Franch-Gras L."/>
            <person name="Hahn C."/>
            <person name="Garcia-Roger E.M."/>
            <person name="Carmona M.J."/>
            <person name="Serra M."/>
            <person name="Gomez A."/>
        </authorList>
    </citation>
    <scope>NUCLEOTIDE SEQUENCE [LARGE SCALE GENOMIC DNA]</scope>
    <source>
        <strain evidence="1">HYR1</strain>
    </source>
</reference>
<dbReference type="AlphaFoldDB" id="A0A3M7QWC9"/>
<evidence type="ECO:0000313" key="2">
    <source>
        <dbReference type="Proteomes" id="UP000276133"/>
    </source>
</evidence>
<keyword evidence="2" id="KW-1185">Reference proteome</keyword>
<protein>
    <submittedName>
        <fullName evidence="1">Uncharacterized protein</fullName>
    </submittedName>
</protein>
<dbReference type="EMBL" id="REGN01004931">
    <property type="protein sequence ID" value="RNA15519.1"/>
    <property type="molecule type" value="Genomic_DNA"/>
</dbReference>